<reference evidence="2" key="1">
    <citation type="submission" date="2022-07" db="EMBL/GenBank/DDBJ databases">
        <authorList>
            <person name="Macas J."/>
            <person name="Novak P."/>
            <person name="Neumann P."/>
        </authorList>
    </citation>
    <scope>NUCLEOTIDE SEQUENCE</scope>
</reference>
<evidence type="ECO:0000259" key="1">
    <source>
        <dbReference type="Pfam" id="PF13639"/>
    </source>
</evidence>
<comment type="caution">
    <text evidence="2">The sequence shown here is derived from an EMBL/GenBank/DDBJ whole genome shotgun (WGS) entry which is preliminary data.</text>
</comment>
<protein>
    <recommendedName>
        <fullName evidence="1">RING-type domain-containing protein</fullName>
    </recommendedName>
</protein>
<dbReference type="InterPro" id="IPR001841">
    <property type="entry name" value="Znf_RING"/>
</dbReference>
<sequence length="24" mass="2730">MFHLSCVDQWLAGHASCPVCRRNV</sequence>
<dbReference type="EMBL" id="CAMAPE010000029">
    <property type="protein sequence ID" value="CAH9092660.1"/>
    <property type="molecule type" value="Genomic_DNA"/>
</dbReference>
<feature type="domain" description="RING-type" evidence="1">
    <location>
        <begin position="2"/>
        <end position="21"/>
    </location>
</feature>
<name>A0A9P0Z7N8_CUSEU</name>
<dbReference type="Gene3D" id="3.30.40.10">
    <property type="entry name" value="Zinc/RING finger domain, C3HC4 (zinc finger)"/>
    <property type="match status" value="1"/>
</dbReference>
<dbReference type="InterPro" id="IPR013083">
    <property type="entry name" value="Znf_RING/FYVE/PHD"/>
</dbReference>
<organism evidence="2 3">
    <name type="scientific">Cuscuta europaea</name>
    <name type="common">European dodder</name>
    <dbReference type="NCBI Taxonomy" id="41803"/>
    <lineage>
        <taxon>Eukaryota</taxon>
        <taxon>Viridiplantae</taxon>
        <taxon>Streptophyta</taxon>
        <taxon>Embryophyta</taxon>
        <taxon>Tracheophyta</taxon>
        <taxon>Spermatophyta</taxon>
        <taxon>Magnoliopsida</taxon>
        <taxon>eudicotyledons</taxon>
        <taxon>Gunneridae</taxon>
        <taxon>Pentapetalae</taxon>
        <taxon>asterids</taxon>
        <taxon>lamiids</taxon>
        <taxon>Solanales</taxon>
        <taxon>Convolvulaceae</taxon>
        <taxon>Cuscuteae</taxon>
        <taxon>Cuscuta</taxon>
        <taxon>Cuscuta subgen. Cuscuta</taxon>
    </lineage>
</organism>
<dbReference type="AlphaFoldDB" id="A0A9P0Z7N8"/>
<evidence type="ECO:0000313" key="2">
    <source>
        <dbReference type="EMBL" id="CAH9092660.1"/>
    </source>
</evidence>
<accession>A0A9P0Z7N8</accession>
<keyword evidence="3" id="KW-1185">Reference proteome</keyword>
<gene>
    <name evidence="2" type="ORF">CEURO_LOCUS12038</name>
</gene>
<proteinExistence type="predicted"/>
<dbReference type="Proteomes" id="UP001152484">
    <property type="component" value="Unassembled WGS sequence"/>
</dbReference>
<dbReference type="Pfam" id="PF13639">
    <property type="entry name" value="zf-RING_2"/>
    <property type="match status" value="1"/>
</dbReference>
<evidence type="ECO:0000313" key="3">
    <source>
        <dbReference type="Proteomes" id="UP001152484"/>
    </source>
</evidence>
<dbReference type="SUPFAM" id="SSF57850">
    <property type="entry name" value="RING/U-box"/>
    <property type="match status" value="1"/>
</dbReference>